<sequence>MTARQRVSLLIVGLVVKTLEKRAQTRPYSLDVTTQRLLVTVQIDGRILANEVHVALLWQRVPLQVVLVVGGADQGVTTPWEREKHPAVGGLGNNHAELGGRITGRQNDMGATGVEHVLLAVIVANLPDLLGERTTAVHNHLGLDVELLASHLVVHSSAADLSFSVLQETDHLSVVNYGGADLPWHLTWSSLRRKDRDAQQNKCKRGQFANSSEAKVKLTSFVAAEETSQQLVDLNVEPEVWDLPQLVDGKNDGNGRIGERRSENQVCTLLQRLPDKLQLLQIEVQQRALQVSDSAVKQFGALGGSSGRKIIGFDQSAFQPTSGTVERDRAT</sequence>
<accession>A0AAV4LQ45</accession>
<dbReference type="RefSeq" id="XP_067714133.1">
    <property type="nucleotide sequence ID" value="XM_067858032.1"/>
</dbReference>
<dbReference type="GeneID" id="94193545"/>
<gene>
    <name evidence="1" type="ORF">BcabD6B2_14990</name>
</gene>
<evidence type="ECO:0000313" key="2">
    <source>
        <dbReference type="Proteomes" id="UP001497744"/>
    </source>
</evidence>
<dbReference type="AlphaFoldDB" id="A0AAV4LQ45"/>
<evidence type="ECO:0000313" key="1">
    <source>
        <dbReference type="EMBL" id="GIX62064.1"/>
    </source>
</evidence>
<proteinExistence type="predicted"/>
<dbReference type="EMBL" id="BPLF01000001">
    <property type="protein sequence ID" value="GIX62064.1"/>
    <property type="molecule type" value="Genomic_DNA"/>
</dbReference>
<keyword evidence="2" id="KW-1185">Reference proteome</keyword>
<reference evidence="1 2" key="1">
    <citation type="submission" date="2021-06" db="EMBL/GenBank/DDBJ databases">
        <title>Genome sequence of Babesia caballi.</title>
        <authorList>
            <person name="Yamagishi J."/>
            <person name="Kidaka T."/>
            <person name="Ochi A."/>
        </authorList>
    </citation>
    <scope>NUCLEOTIDE SEQUENCE [LARGE SCALE GENOMIC DNA]</scope>
    <source>
        <strain evidence="1">USDA-D6B2</strain>
    </source>
</reference>
<protein>
    <submittedName>
        <fullName evidence="1">LysE family translocator</fullName>
    </submittedName>
</protein>
<comment type="caution">
    <text evidence="1">The sequence shown here is derived from an EMBL/GenBank/DDBJ whole genome shotgun (WGS) entry which is preliminary data.</text>
</comment>
<name>A0AAV4LQ45_BABCB</name>
<organism evidence="1 2">
    <name type="scientific">Babesia caballi</name>
    <dbReference type="NCBI Taxonomy" id="5871"/>
    <lineage>
        <taxon>Eukaryota</taxon>
        <taxon>Sar</taxon>
        <taxon>Alveolata</taxon>
        <taxon>Apicomplexa</taxon>
        <taxon>Aconoidasida</taxon>
        <taxon>Piroplasmida</taxon>
        <taxon>Babesiidae</taxon>
        <taxon>Babesia</taxon>
    </lineage>
</organism>
<dbReference type="Proteomes" id="UP001497744">
    <property type="component" value="Unassembled WGS sequence"/>
</dbReference>